<feature type="chain" id="PRO_5016109218" evidence="2">
    <location>
        <begin position="20"/>
        <end position="495"/>
    </location>
</feature>
<keyword evidence="6" id="KW-1185">Reference proteome</keyword>
<feature type="domain" description="Peptidase M16 N-terminal" evidence="3">
    <location>
        <begin position="37"/>
        <end position="182"/>
    </location>
</feature>
<evidence type="ECO:0000256" key="1">
    <source>
        <dbReference type="ARBA" id="ARBA00007261"/>
    </source>
</evidence>
<reference evidence="5 6" key="1">
    <citation type="submission" date="2018-06" db="EMBL/GenBank/DDBJ databases">
        <title>The draft genome sequence of Crocinitomix sp. SM1701.</title>
        <authorList>
            <person name="Zhang X."/>
        </authorList>
    </citation>
    <scope>NUCLEOTIDE SEQUENCE [LARGE SCALE GENOMIC DNA]</scope>
    <source>
        <strain evidence="5 6">SM1701</strain>
    </source>
</reference>
<comment type="caution">
    <text evidence="5">The sequence shown here is derived from an EMBL/GenBank/DDBJ whole genome shotgun (WGS) entry which is preliminary data.</text>
</comment>
<proteinExistence type="inferred from homology"/>
<dbReference type="InterPro" id="IPR050361">
    <property type="entry name" value="MPP/UQCRC_Complex"/>
</dbReference>
<evidence type="ECO:0000313" key="5">
    <source>
        <dbReference type="EMBL" id="PZE18966.1"/>
    </source>
</evidence>
<evidence type="ECO:0000259" key="4">
    <source>
        <dbReference type="Pfam" id="PF05193"/>
    </source>
</evidence>
<keyword evidence="2" id="KW-0732">Signal</keyword>
<dbReference type="InterPro" id="IPR011765">
    <property type="entry name" value="Pept_M16_N"/>
</dbReference>
<feature type="domain" description="Peptidase M16 C-terminal" evidence="4">
    <location>
        <begin position="198"/>
        <end position="244"/>
    </location>
</feature>
<evidence type="ECO:0000259" key="3">
    <source>
        <dbReference type="Pfam" id="PF00675"/>
    </source>
</evidence>
<comment type="similarity">
    <text evidence="1">Belongs to the peptidase M16 family.</text>
</comment>
<dbReference type="Pfam" id="PF05193">
    <property type="entry name" value="Peptidase_M16_C"/>
    <property type="match status" value="2"/>
</dbReference>
<dbReference type="PANTHER" id="PTHR11851:SF49">
    <property type="entry name" value="MITOCHONDRIAL-PROCESSING PEPTIDASE SUBUNIT ALPHA"/>
    <property type="match status" value="1"/>
</dbReference>
<protein>
    <submittedName>
        <fullName evidence="5">Insulinase family protein</fullName>
    </submittedName>
</protein>
<evidence type="ECO:0000256" key="2">
    <source>
        <dbReference type="SAM" id="SignalP"/>
    </source>
</evidence>
<dbReference type="InterPro" id="IPR011249">
    <property type="entry name" value="Metalloenz_LuxS/M16"/>
</dbReference>
<dbReference type="PANTHER" id="PTHR11851">
    <property type="entry name" value="METALLOPROTEASE"/>
    <property type="match status" value="1"/>
</dbReference>
<dbReference type="Pfam" id="PF00675">
    <property type="entry name" value="Peptidase_M16"/>
    <property type="match status" value="1"/>
</dbReference>
<gene>
    <name evidence="5" type="ORF">DNU06_01195</name>
</gene>
<organism evidence="5 6">
    <name type="scientific">Putridiphycobacter roseus</name>
    <dbReference type="NCBI Taxonomy" id="2219161"/>
    <lineage>
        <taxon>Bacteria</taxon>
        <taxon>Pseudomonadati</taxon>
        <taxon>Bacteroidota</taxon>
        <taxon>Flavobacteriia</taxon>
        <taxon>Flavobacteriales</taxon>
        <taxon>Crocinitomicaceae</taxon>
        <taxon>Putridiphycobacter</taxon>
    </lineage>
</organism>
<feature type="domain" description="Peptidase M16 C-terminal" evidence="4">
    <location>
        <begin position="271"/>
        <end position="425"/>
    </location>
</feature>
<dbReference type="Proteomes" id="UP000249248">
    <property type="component" value="Unassembled WGS sequence"/>
</dbReference>
<name>A0A2W1NM86_9FLAO</name>
<dbReference type="GO" id="GO:0046872">
    <property type="term" value="F:metal ion binding"/>
    <property type="evidence" value="ECO:0007669"/>
    <property type="project" value="InterPro"/>
</dbReference>
<dbReference type="InterPro" id="IPR007863">
    <property type="entry name" value="Peptidase_M16_C"/>
</dbReference>
<evidence type="ECO:0000313" key="6">
    <source>
        <dbReference type="Proteomes" id="UP000249248"/>
    </source>
</evidence>
<feature type="signal peptide" evidence="2">
    <location>
        <begin position="1"/>
        <end position="19"/>
    </location>
</feature>
<sequence length="495" mass="57072">MKKYLSSLGLLLLSGFSFGQSTKIEFIEYDLPNGMHVILHEDHSTPVAAVTLMYHVGSKNENEGRTGFAHFFEHLMFEGTENIDRHQYDKYVEKAGGTLNANTSQDRTFYYELLPSNQIEMGLWLESERLLHAKVENIGIETQREVVKEEKRQRMDNQPYGSFQENIFKRAYINHPYKWTVIGSMDDLNAAEEKDYVNFYRTFYVPHNVTLSIAGDIDVAQTKKWIEDYFGTIPNGDKLNIYRDKEFLSREKFAAKYKTEVGMLMDSKNFIGDYNSLSTEDFIKKYFPKASEKPHPIPRPTIKEGLLTKEIKDTIYDNIQLSGMFVAYRTPELNHADHYAVEMLTKILSEGKSSRIYKNVVEDQQKALQAFIFPFPLEDPGIVLTFALAQKDVDLADLQASVDAEIKKLQVELVSDNELKKIQNQIENDVISSFSSMAGIAENLAQYYTYYQGQTNLINTEIDKYLAVTPEDIKRVANTYFNPSNRVVLYYLPKK</sequence>
<dbReference type="Gene3D" id="3.30.830.10">
    <property type="entry name" value="Metalloenzyme, LuxS/M16 peptidase-like"/>
    <property type="match status" value="2"/>
</dbReference>
<dbReference type="AlphaFoldDB" id="A0A2W1NM86"/>
<dbReference type="SUPFAM" id="SSF63411">
    <property type="entry name" value="LuxS/MPP-like metallohydrolase"/>
    <property type="match status" value="2"/>
</dbReference>
<dbReference type="EMBL" id="QKSB01000001">
    <property type="protein sequence ID" value="PZE18966.1"/>
    <property type="molecule type" value="Genomic_DNA"/>
</dbReference>
<accession>A0A2W1NM86</accession>
<dbReference type="OrthoDB" id="9811314at2"/>